<evidence type="ECO:0000313" key="1">
    <source>
        <dbReference type="EMBL" id="AFM12509.1"/>
    </source>
</evidence>
<dbReference type="Gene3D" id="3.40.50.1010">
    <property type="entry name" value="5'-nuclease"/>
    <property type="match status" value="1"/>
</dbReference>
<dbReference type="EMBL" id="CP002959">
    <property type="protein sequence ID" value="AFM12509.1"/>
    <property type="molecule type" value="Genomic_DNA"/>
</dbReference>
<dbReference type="RefSeq" id="WP_014803018.1">
    <property type="nucleotide sequence ID" value="NC_018020.1"/>
</dbReference>
<keyword evidence="2" id="KW-1185">Reference proteome</keyword>
<organism evidence="1 2">
    <name type="scientific">Turneriella parva (strain ATCC BAA-1111 / DSM 21527 / NCTC 11395 / H)</name>
    <name type="common">Leptospira parva</name>
    <dbReference type="NCBI Taxonomy" id="869212"/>
    <lineage>
        <taxon>Bacteria</taxon>
        <taxon>Pseudomonadati</taxon>
        <taxon>Spirochaetota</taxon>
        <taxon>Spirochaetia</taxon>
        <taxon>Leptospirales</taxon>
        <taxon>Leptospiraceae</taxon>
        <taxon>Turneriella</taxon>
    </lineage>
</organism>
<name>I4B5F2_TURPD</name>
<sequence>MNRVYLDTSAYLAVLLGEKQAASVTKKLSNRVLCSSTLLLIEAERNLVHLVRLEKISTLDFESAYTQIRKDQEAFLLRDFTPDLCLTRHFPLIRTPKSADMVHLRTAQWFMKNGGLEEFISLDENQLQAARELGLPVN</sequence>
<dbReference type="SUPFAM" id="SSF88723">
    <property type="entry name" value="PIN domain-like"/>
    <property type="match status" value="1"/>
</dbReference>
<dbReference type="InterPro" id="IPR029060">
    <property type="entry name" value="PIN-like_dom_sf"/>
</dbReference>
<evidence type="ECO:0000313" key="2">
    <source>
        <dbReference type="Proteomes" id="UP000006048"/>
    </source>
</evidence>
<reference evidence="1 2" key="1">
    <citation type="submission" date="2012-06" db="EMBL/GenBank/DDBJ databases">
        <title>The complete chromosome of genome of Turneriella parva DSM 21527.</title>
        <authorList>
            <consortium name="US DOE Joint Genome Institute (JGI-PGF)"/>
            <person name="Lucas S."/>
            <person name="Han J."/>
            <person name="Lapidus A."/>
            <person name="Bruce D."/>
            <person name="Goodwin L."/>
            <person name="Pitluck S."/>
            <person name="Peters L."/>
            <person name="Kyrpides N."/>
            <person name="Mavromatis K."/>
            <person name="Ivanova N."/>
            <person name="Mikhailova N."/>
            <person name="Chertkov O."/>
            <person name="Detter J.C."/>
            <person name="Tapia R."/>
            <person name="Han C."/>
            <person name="Land M."/>
            <person name="Hauser L."/>
            <person name="Markowitz V."/>
            <person name="Cheng J.-F."/>
            <person name="Hugenholtz P."/>
            <person name="Woyke T."/>
            <person name="Wu D."/>
            <person name="Gronow S."/>
            <person name="Wellnitz S."/>
            <person name="Brambilla E."/>
            <person name="Klenk H.-P."/>
            <person name="Eisen J.A."/>
        </authorList>
    </citation>
    <scope>NUCLEOTIDE SEQUENCE [LARGE SCALE GENOMIC DNA]</scope>
    <source>
        <strain evidence="2">ATCC BAA-1111 / DSM 21527 / NCTC 11395 / H</strain>
    </source>
</reference>
<dbReference type="KEGG" id="tpx:Turpa_1862"/>
<dbReference type="STRING" id="869212.Turpa_1862"/>
<gene>
    <name evidence="1" type="ordered locus">Turpa_1862</name>
</gene>
<dbReference type="AlphaFoldDB" id="I4B5F2"/>
<dbReference type="CDD" id="cd09874">
    <property type="entry name" value="PIN_MT3492-like"/>
    <property type="match status" value="1"/>
</dbReference>
<proteinExistence type="predicted"/>
<dbReference type="Proteomes" id="UP000006048">
    <property type="component" value="Chromosome"/>
</dbReference>
<dbReference type="HOGENOM" id="CLU_1854354_0_0_12"/>
<accession>I4B5F2</accession>
<protein>
    <submittedName>
        <fullName evidence="1">Uncharacterized protein</fullName>
    </submittedName>
</protein>